<accession>A0ACC0Z7B3</accession>
<protein>
    <submittedName>
        <fullName evidence="1">Uncharacterized protein</fullName>
    </submittedName>
</protein>
<reference evidence="2" key="1">
    <citation type="journal article" date="2023" name="G3 (Bethesda)">
        <title>Genome assembly and association tests identify interacting loci associated with vigor, precocity, and sex in interspecific pistachio rootstocks.</title>
        <authorList>
            <person name="Palmer W."/>
            <person name="Jacygrad E."/>
            <person name="Sagayaradj S."/>
            <person name="Cavanaugh K."/>
            <person name="Han R."/>
            <person name="Bertier L."/>
            <person name="Beede B."/>
            <person name="Kafkas S."/>
            <person name="Golino D."/>
            <person name="Preece J."/>
            <person name="Michelmore R."/>
        </authorList>
    </citation>
    <scope>NUCLEOTIDE SEQUENCE [LARGE SCALE GENOMIC DNA]</scope>
</reference>
<organism evidence="1 2">
    <name type="scientific">Pistacia integerrima</name>
    <dbReference type="NCBI Taxonomy" id="434235"/>
    <lineage>
        <taxon>Eukaryota</taxon>
        <taxon>Viridiplantae</taxon>
        <taxon>Streptophyta</taxon>
        <taxon>Embryophyta</taxon>
        <taxon>Tracheophyta</taxon>
        <taxon>Spermatophyta</taxon>
        <taxon>Magnoliopsida</taxon>
        <taxon>eudicotyledons</taxon>
        <taxon>Gunneridae</taxon>
        <taxon>Pentapetalae</taxon>
        <taxon>rosids</taxon>
        <taxon>malvids</taxon>
        <taxon>Sapindales</taxon>
        <taxon>Anacardiaceae</taxon>
        <taxon>Pistacia</taxon>
    </lineage>
</organism>
<dbReference type="EMBL" id="CM047738">
    <property type="protein sequence ID" value="KAJ0047207.1"/>
    <property type="molecule type" value="Genomic_DNA"/>
</dbReference>
<sequence length="548" mass="59562">MCYYKYHACEQAEISLSSSFCLPIYCSCLCCIAKLLAFAARHLAMCSSSESQVISNSDIGNCRDKNYCIDGEVAGGRSSIGELLKWLWTIKVAEELTSLWKIAYPTAITGFLLHSKSIIAMLFLGRLGDIQLAGGSLAIGFANITGYSVIKGLAMAMESICSQAYGAKRFPVLSQTLVKTIFIIVLTMIPISLWWSNIDPILQWLGQDQDISSVARSYIAFSIPELIAQSFLHPLRVFLRAQNITKPLTISATFSMILHIPINYILVEYTDLGVKGVALASACNTVNLILGLLVYLFLSTEAVKPWHGQSVSTFFQGWKRLLALMVPSLFSVCLEWWWYEIMVLLCGLLIDPQASVSAMGILIQTTGLIYVLPSSLNMGLSTLVGQALGAEQPAVAQRTTIIGIIVATACGLLALTSAVAVRDVWGKLYTSEPQVLALTSSVLPILGLCELGNCPQTAACGILVGSARPRLGVYINFVAFYLIGLPVATLLAFRLNMGFLGLWYGLAAAQASCVCMMICSLVCTNWKHQVERAKKLTQIPQDQVSLLA</sequence>
<evidence type="ECO:0000313" key="1">
    <source>
        <dbReference type="EMBL" id="KAJ0047207.1"/>
    </source>
</evidence>
<evidence type="ECO:0000313" key="2">
    <source>
        <dbReference type="Proteomes" id="UP001163603"/>
    </source>
</evidence>
<keyword evidence="2" id="KW-1185">Reference proteome</keyword>
<proteinExistence type="predicted"/>
<name>A0ACC0Z7B3_9ROSI</name>
<gene>
    <name evidence="1" type="ORF">Pint_06633</name>
</gene>
<comment type="caution">
    <text evidence="1">The sequence shown here is derived from an EMBL/GenBank/DDBJ whole genome shotgun (WGS) entry which is preliminary data.</text>
</comment>
<dbReference type="Proteomes" id="UP001163603">
    <property type="component" value="Chromosome 3"/>
</dbReference>